<feature type="compositionally biased region" description="Low complexity" evidence="1">
    <location>
        <begin position="379"/>
        <end position="393"/>
    </location>
</feature>
<feature type="compositionally biased region" description="Polar residues" evidence="1">
    <location>
        <begin position="283"/>
        <end position="295"/>
    </location>
</feature>
<evidence type="ECO:0000313" key="3">
    <source>
        <dbReference type="Proteomes" id="UP001316803"/>
    </source>
</evidence>
<organism evidence="2 3">
    <name type="scientific">Knufia fluminis</name>
    <dbReference type="NCBI Taxonomy" id="191047"/>
    <lineage>
        <taxon>Eukaryota</taxon>
        <taxon>Fungi</taxon>
        <taxon>Dikarya</taxon>
        <taxon>Ascomycota</taxon>
        <taxon>Pezizomycotina</taxon>
        <taxon>Eurotiomycetes</taxon>
        <taxon>Chaetothyriomycetidae</taxon>
        <taxon>Chaetothyriales</taxon>
        <taxon>Trichomeriaceae</taxon>
        <taxon>Knufia</taxon>
    </lineage>
</organism>
<keyword evidence="3" id="KW-1185">Reference proteome</keyword>
<protein>
    <submittedName>
        <fullName evidence="2">Uncharacterized protein</fullName>
    </submittedName>
</protein>
<dbReference type="AlphaFoldDB" id="A0AAN8EAF4"/>
<gene>
    <name evidence="2" type="ORF">OHC33_008502</name>
</gene>
<name>A0AAN8EAF4_9EURO</name>
<feature type="compositionally biased region" description="Basic and acidic residues" evidence="1">
    <location>
        <begin position="87"/>
        <end position="103"/>
    </location>
</feature>
<comment type="caution">
    <text evidence="2">The sequence shown here is derived from an EMBL/GenBank/DDBJ whole genome shotgun (WGS) entry which is preliminary data.</text>
</comment>
<dbReference type="Proteomes" id="UP001316803">
    <property type="component" value="Unassembled WGS sequence"/>
</dbReference>
<dbReference type="EMBL" id="JAKLMC020000026">
    <property type="protein sequence ID" value="KAK5950559.1"/>
    <property type="molecule type" value="Genomic_DNA"/>
</dbReference>
<proteinExistence type="predicted"/>
<feature type="compositionally biased region" description="Basic and acidic residues" evidence="1">
    <location>
        <begin position="401"/>
        <end position="415"/>
    </location>
</feature>
<accession>A0AAN8EAF4</accession>
<feature type="region of interest" description="Disordered" evidence="1">
    <location>
        <begin position="261"/>
        <end position="301"/>
    </location>
</feature>
<feature type="region of interest" description="Disordered" evidence="1">
    <location>
        <begin position="87"/>
        <end position="110"/>
    </location>
</feature>
<evidence type="ECO:0000313" key="2">
    <source>
        <dbReference type="EMBL" id="KAK5950559.1"/>
    </source>
</evidence>
<evidence type="ECO:0000256" key="1">
    <source>
        <dbReference type="SAM" id="MobiDB-lite"/>
    </source>
</evidence>
<feature type="region of interest" description="Disordered" evidence="1">
    <location>
        <begin position="378"/>
        <end position="437"/>
    </location>
</feature>
<sequence>MGVKGHRTEYGVRWLEREIGASRGVVEGRRKILEGIIMDEWPTRTACKEWATSATSLKIDEDRVKSRLRELTQRVVSTFSDDVWLQRKEPDPPMIDQPEKESSIEAPSPSLDYKPVIKLEDLVAGDSTDMPIEVSDTDSPEKPLRQKSSFFDWDKISVHINATVLGESEEVMFSMMRLKPNLRKSAFLVQFELDMFIKQYNKEASGDMKFDKSTHRFVYKDGTGQINIDRQGEFEVALQRFAGSKAALGNKLCLDVESRSAVSPSITPPAENQDPVRPMTGHAQLQSQNTASLKSDTTEEQPQAIVDNTTQPTHKPTPYASFIAAPHTSSAFNDPNANTPNFNIHTDTEAIMQDHDPPRRYFGSPSLTPSMIARLRAKNSSTSQNTTTAATESTPHRKLRTAIEKSSENIARKENVPPTQQKHSKNGRALNKRAAPD</sequence>
<reference evidence="2 3" key="1">
    <citation type="submission" date="2022-12" db="EMBL/GenBank/DDBJ databases">
        <title>Genomic features and morphological characterization of a novel Knufia sp. strain isolated from spacecraft assembly facility.</title>
        <authorList>
            <person name="Teixeira M."/>
            <person name="Chander A.M."/>
            <person name="Stajich J.E."/>
            <person name="Venkateswaran K."/>
        </authorList>
    </citation>
    <scope>NUCLEOTIDE SEQUENCE [LARGE SCALE GENOMIC DNA]</scope>
    <source>
        <strain evidence="2 3">FJI-L2-BK-P2</strain>
    </source>
</reference>